<dbReference type="CDD" id="cd00090">
    <property type="entry name" value="HTH_ARSR"/>
    <property type="match status" value="1"/>
</dbReference>
<organism evidence="3 4">
    <name type="scientific">Streptomyces kanamyceticus</name>
    <dbReference type="NCBI Taxonomy" id="1967"/>
    <lineage>
        <taxon>Bacteria</taxon>
        <taxon>Bacillati</taxon>
        <taxon>Actinomycetota</taxon>
        <taxon>Actinomycetes</taxon>
        <taxon>Kitasatosporales</taxon>
        <taxon>Streptomycetaceae</taxon>
        <taxon>Streptomyces</taxon>
    </lineage>
</organism>
<dbReference type="EMBL" id="CP023699">
    <property type="protein sequence ID" value="QEU96366.1"/>
    <property type="molecule type" value="Genomic_DNA"/>
</dbReference>
<accession>A0A5J6GTK8</accession>
<feature type="region of interest" description="Disordered" evidence="1">
    <location>
        <begin position="1"/>
        <end position="21"/>
    </location>
</feature>
<name>A0A5J6GTK8_STRKN</name>
<dbReference type="SMART" id="SM00418">
    <property type="entry name" value="HTH_ARSR"/>
    <property type="match status" value="1"/>
</dbReference>
<dbReference type="InterPro" id="IPR036388">
    <property type="entry name" value="WH-like_DNA-bd_sf"/>
</dbReference>
<dbReference type="InterPro" id="IPR036390">
    <property type="entry name" value="WH_DNA-bd_sf"/>
</dbReference>
<dbReference type="SUPFAM" id="SSF46785">
    <property type="entry name" value="Winged helix' DNA-binding domain"/>
    <property type="match status" value="1"/>
</dbReference>
<dbReference type="KEGG" id="ska:CP970_40370"/>
<dbReference type="RefSeq" id="WP_063806011.1">
    <property type="nucleotide sequence ID" value="NZ_CP023699.1"/>
</dbReference>
<dbReference type="GO" id="GO:0003700">
    <property type="term" value="F:DNA-binding transcription factor activity"/>
    <property type="evidence" value="ECO:0007669"/>
    <property type="project" value="InterPro"/>
</dbReference>
<dbReference type="InterPro" id="IPR001845">
    <property type="entry name" value="HTH_ArsR_DNA-bd_dom"/>
</dbReference>
<dbReference type="Proteomes" id="UP000325529">
    <property type="component" value="Chromosome"/>
</dbReference>
<sequence length="218" mass="23815">MSTNGGAPHGSQDDGRTPRDTEVTLDASSLRGLAHPLRVKFLDLLRTEGPATVTRLADRTGVSSASASYHVRQLAQYGFVEEQARSGGGRERWWKAVHRTTRVRPADLVGSDEVGALADTYLRGVTALYAEQTQRAIDELPQLPAEWRAASTTSDFELRLSADQLKSLVEEIFHTVERYRAEGGRTADDAAHTAPVTLQIQAFPRPGTLTGSEPHEPE</sequence>
<proteinExistence type="predicted"/>
<feature type="compositionally biased region" description="Basic and acidic residues" evidence="1">
    <location>
        <begin position="11"/>
        <end position="21"/>
    </location>
</feature>
<evidence type="ECO:0000313" key="4">
    <source>
        <dbReference type="Proteomes" id="UP000325529"/>
    </source>
</evidence>
<dbReference type="Gene3D" id="1.10.10.10">
    <property type="entry name" value="Winged helix-like DNA-binding domain superfamily/Winged helix DNA-binding domain"/>
    <property type="match status" value="1"/>
</dbReference>
<reference evidence="3 4" key="1">
    <citation type="submission" date="2017-09" db="EMBL/GenBank/DDBJ databases">
        <authorList>
            <person name="Lee N."/>
            <person name="Cho B.-K."/>
        </authorList>
    </citation>
    <scope>NUCLEOTIDE SEQUENCE [LARGE SCALE GENOMIC DNA]</scope>
    <source>
        <strain evidence="3 4">ATCC 12853</strain>
    </source>
</reference>
<dbReference type="AlphaFoldDB" id="A0A5J6GTK8"/>
<protein>
    <submittedName>
        <fullName evidence="3">MarR family transcriptional regulator</fullName>
    </submittedName>
</protein>
<dbReference type="OrthoDB" id="7945987at2"/>
<evidence type="ECO:0000256" key="1">
    <source>
        <dbReference type="SAM" id="MobiDB-lite"/>
    </source>
</evidence>
<dbReference type="Pfam" id="PF12840">
    <property type="entry name" value="HTH_20"/>
    <property type="match status" value="1"/>
</dbReference>
<evidence type="ECO:0000259" key="2">
    <source>
        <dbReference type="SMART" id="SM00418"/>
    </source>
</evidence>
<evidence type="ECO:0000313" key="3">
    <source>
        <dbReference type="EMBL" id="QEU96366.1"/>
    </source>
</evidence>
<feature type="domain" description="HTH arsR-type" evidence="2">
    <location>
        <begin position="28"/>
        <end position="108"/>
    </location>
</feature>
<gene>
    <name evidence="3" type="ORF">CP970_40370</name>
</gene>
<dbReference type="InterPro" id="IPR011991">
    <property type="entry name" value="ArsR-like_HTH"/>
</dbReference>
<keyword evidence="4" id="KW-1185">Reference proteome</keyword>